<organism evidence="1 2">
    <name type="scientific">Capsaspora owczarzaki (strain ATCC 30864)</name>
    <dbReference type="NCBI Taxonomy" id="595528"/>
    <lineage>
        <taxon>Eukaryota</taxon>
        <taxon>Filasterea</taxon>
        <taxon>Capsaspora</taxon>
    </lineage>
</organism>
<gene>
    <name evidence="1" type="ORF">CAOG_009377</name>
</gene>
<dbReference type="Proteomes" id="UP000008743">
    <property type="component" value="Unassembled WGS sequence"/>
</dbReference>
<keyword evidence="2" id="KW-1185">Reference proteome</keyword>
<dbReference type="EMBL" id="KE346360">
    <property type="protein sequence ID" value="KJE89606.1"/>
    <property type="molecule type" value="Genomic_DNA"/>
</dbReference>
<reference evidence="2" key="1">
    <citation type="submission" date="2011-02" db="EMBL/GenBank/DDBJ databases">
        <title>The Genome Sequence of Capsaspora owczarzaki ATCC 30864.</title>
        <authorList>
            <person name="Russ C."/>
            <person name="Cuomo C."/>
            <person name="Burger G."/>
            <person name="Gray M.W."/>
            <person name="Holland P.W.H."/>
            <person name="King N."/>
            <person name="Lang F.B.F."/>
            <person name="Roger A.J."/>
            <person name="Ruiz-Trillo I."/>
            <person name="Young S.K."/>
            <person name="Zeng Q."/>
            <person name="Gargeya S."/>
            <person name="Alvarado L."/>
            <person name="Berlin A."/>
            <person name="Chapman S.B."/>
            <person name="Chen Z."/>
            <person name="Freedman E."/>
            <person name="Gellesch M."/>
            <person name="Goldberg J."/>
            <person name="Griggs A."/>
            <person name="Gujja S."/>
            <person name="Heilman E."/>
            <person name="Heiman D."/>
            <person name="Howarth C."/>
            <person name="Mehta T."/>
            <person name="Neiman D."/>
            <person name="Pearson M."/>
            <person name="Roberts A."/>
            <person name="Saif S."/>
            <person name="Shea T."/>
            <person name="Shenoy N."/>
            <person name="Sisk P."/>
            <person name="Stolte C."/>
            <person name="Sykes S."/>
            <person name="White J."/>
            <person name="Yandava C."/>
            <person name="Haas B."/>
            <person name="Nusbaum C."/>
            <person name="Birren B."/>
        </authorList>
    </citation>
    <scope>NUCLEOTIDE SEQUENCE</scope>
    <source>
        <strain evidence="2">ATCC 30864</strain>
    </source>
</reference>
<protein>
    <submittedName>
        <fullName evidence="1">Uncharacterized protein</fullName>
    </submittedName>
</protein>
<evidence type="ECO:0000313" key="1">
    <source>
        <dbReference type="EMBL" id="KJE89606.1"/>
    </source>
</evidence>
<evidence type="ECO:0000313" key="2">
    <source>
        <dbReference type="Proteomes" id="UP000008743"/>
    </source>
</evidence>
<dbReference type="AlphaFoldDB" id="A0A0D2U378"/>
<accession>A0A0D2U378</accession>
<sequence length="114" mass="13017">MVKKQNSFFFCELVVCFDMILHDLNSPLRHAPSAHAHIGHCDHEARASPFFFGPFVCAPPSQASKVKDWPQTANCRFSPQPTTATPRDLSTRRHSMRVRLCSSRLWSSRHVRTP</sequence>
<proteinExistence type="predicted"/>
<name>A0A0D2U378_CAPO3</name>
<dbReference type="InParanoid" id="A0A0D2U378"/>